<reference evidence="1" key="1">
    <citation type="submission" date="2022-01" db="EMBL/GenBank/DDBJ databases">
        <title>Whole genome-based taxonomy of the Shewanellaceae.</title>
        <authorList>
            <person name="Martin-Rodriguez A.J."/>
        </authorList>
    </citation>
    <scope>NUCLEOTIDE SEQUENCE</scope>
    <source>
        <strain evidence="1">KCTC 23973</strain>
    </source>
</reference>
<dbReference type="AlphaFoldDB" id="A0A9X1ZE30"/>
<keyword evidence="2" id="KW-1185">Reference proteome</keyword>
<comment type="caution">
    <text evidence="1">The sequence shown here is derived from an EMBL/GenBank/DDBJ whole genome shotgun (WGS) entry which is preliminary data.</text>
</comment>
<gene>
    <name evidence="1" type="ORF">L2740_15085</name>
</gene>
<evidence type="ECO:0000313" key="1">
    <source>
        <dbReference type="EMBL" id="MCL1139871.1"/>
    </source>
</evidence>
<accession>A0A9X1ZE30</accession>
<organism evidence="1 2">
    <name type="scientific">Shewanella pneumatophori</name>
    <dbReference type="NCBI Taxonomy" id="314092"/>
    <lineage>
        <taxon>Bacteria</taxon>
        <taxon>Pseudomonadati</taxon>
        <taxon>Pseudomonadota</taxon>
        <taxon>Gammaproteobacteria</taxon>
        <taxon>Alteromonadales</taxon>
        <taxon>Shewanellaceae</taxon>
        <taxon>Shewanella</taxon>
    </lineage>
</organism>
<evidence type="ECO:0000313" key="2">
    <source>
        <dbReference type="Proteomes" id="UP001139293"/>
    </source>
</evidence>
<sequence>MTLVRSKTDEVIQIEKGAKLKEMEMSVVEKRKRLSWREDEIANREVVGRWIDERPLLGDNITLYKQEGKYFLETWYLDGCHSLDEMTFEHTDEGIKLEDKGGNIFGEYFLLTTSNDLKFCNSSDCYYTAKVDVAAA</sequence>
<proteinExistence type="predicted"/>
<dbReference type="EMBL" id="JAKILB010000009">
    <property type="protein sequence ID" value="MCL1139871.1"/>
    <property type="molecule type" value="Genomic_DNA"/>
</dbReference>
<dbReference type="Proteomes" id="UP001139293">
    <property type="component" value="Unassembled WGS sequence"/>
</dbReference>
<protein>
    <submittedName>
        <fullName evidence="1">Uncharacterized protein</fullName>
    </submittedName>
</protein>
<name>A0A9X1ZE30_9GAMM</name>
<dbReference type="RefSeq" id="WP_248950949.1">
    <property type="nucleotide sequence ID" value="NZ_JAKILB010000009.1"/>
</dbReference>